<organism evidence="2">
    <name type="scientific">Arundo donax</name>
    <name type="common">Giant reed</name>
    <name type="synonym">Donax arundinaceus</name>
    <dbReference type="NCBI Taxonomy" id="35708"/>
    <lineage>
        <taxon>Eukaryota</taxon>
        <taxon>Viridiplantae</taxon>
        <taxon>Streptophyta</taxon>
        <taxon>Embryophyta</taxon>
        <taxon>Tracheophyta</taxon>
        <taxon>Spermatophyta</taxon>
        <taxon>Magnoliopsida</taxon>
        <taxon>Liliopsida</taxon>
        <taxon>Poales</taxon>
        <taxon>Poaceae</taxon>
        <taxon>PACMAD clade</taxon>
        <taxon>Arundinoideae</taxon>
        <taxon>Arundineae</taxon>
        <taxon>Arundo</taxon>
    </lineage>
</organism>
<evidence type="ECO:0000313" key="2">
    <source>
        <dbReference type="EMBL" id="JAD77167.1"/>
    </source>
</evidence>
<name>A0A0A9D0B1_ARUDO</name>
<protein>
    <submittedName>
        <fullName evidence="2">Uncharacterized protein</fullName>
    </submittedName>
</protein>
<sequence>MRVARQPRPRPAHAPAKPVLVPHRHAAPGGLLPPPHPRAGLPRRRPGPRRRGVRPLLRRPRRAAVRARPGPPGRLRAARCGAGGVPGAGPAADPVSPPGARPFPGGGGVRVGLRAAAGRGAEAVGHHVAAAAAGAGQPHVPDAGVPRVAVAGARRPAPDVIPPVVAPATARLARPRAPRPPRHADALRRRRLAAVEAQHPGLHPRRVREPHRRVRRRGLLWRQMRARSGPVHAPHAAC</sequence>
<accession>A0A0A9D0B1</accession>
<feature type="region of interest" description="Disordered" evidence="1">
    <location>
        <begin position="1"/>
        <end position="75"/>
    </location>
</feature>
<feature type="compositionally biased region" description="Basic residues" evidence="1">
    <location>
        <begin position="41"/>
        <end position="65"/>
    </location>
</feature>
<reference evidence="2" key="1">
    <citation type="submission" date="2014-09" db="EMBL/GenBank/DDBJ databases">
        <authorList>
            <person name="Magalhaes I.L.F."/>
            <person name="Oliveira U."/>
            <person name="Santos F.R."/>
            <person name="Vidigal T.H.D.A."/>
            <person name="Brescovit A.D."/>
            <person name="Santos A.J."/>
        </authorList>
    </citation>
    <scope>NUCLEOTIDE SEQUENCE</scope>
    <source>
        <tissue evidence="2">Shoot tissue taken approximately 20 cm above the soil surface</tissue>
    </source>
</reference>
<proteinExistence type="predicted"/>
<evidence type="ECO:0000256" key="1">
    <source>
        <dbReference type="SAM" id="MobiDB-lite"/>
    </source>
</evidence>
<dbReference type="AlphaFoldDB" id="A0A0A9D0B1"/>
<feature type="compositionally biased region" description="Basic residues" evidence="1">
    <location>
        <begin position="1"/>
        <end position="11"/>
    </location>
</feature>
<dbReference type="EMBL" id="GBRH01220728">
    <property type="protein sequence ID" value="JAD77167.1"/>
    <property type="molecule type" value="Transcribed_RNA"/>
</dbReference>
<reference evidence="2" key="2">
    <citation type="journal article" date="2015" name="Data Brief">
        <title>Shoot transcriptome of the giant reed, Arundo donax.</title>
        <authorList>
            <person name="Barrero R.A."/>
            <person name="Guerrero F.D."/>
            <person name="Moolhuijzen P."/>
            <person name="Goolsby J.A."/>
            <person name="Tidwell J."/>
            <person name="Bellgard S.E."/>
            <person name="Bellgard M.I."/>
        </authorList>
    </citation>
    <scope>NUCLEOTIDE SEQUENCE</scope>
    <source>
        <tissue evidence="2">Shoot tissue taken approximately 20 cm above the soil surface</tissue>
    </source>
</reference>